<dbReference type="PANTHER" id="PTHR31839">
    <property type="entry name" value="DEHYDRATION-RESPONSIVE ELEMENT-BINDING PROTEIN 1D"/>
    <property type="match status" value="1"/>
</dbReference>
<name>A0A2U1QK87_ARTAN</name>
<feature type="compositionally biased region" description="Polar residues" evidence="1">
    <location>
        <begin position="53"/>
        <end position="70"/>
    </location>
</feature>
<accession>A0A2U1QK87</accession>
<gene>
    <name evidence="2" type="ORF">CTI12_AA019800</name>
</gene>
<dbReference type="STRING" id="35608.A0A2U1QK87"/>
<dbReference type="OrthoDB" id="1932364at2759"/>
<dbReference type="InterPro" id="IPR045277">
    <property type="entry name" value="DRE1A-I"/>
</dbReference>
<feature type="region of interest" description="Disordered" evidence="1">
    <location>
        <begin position="47"/>
        <end position="70"/>
    </location>
</feature>
<dbReference type="PANTHER" id="PTHR31839:SF85">
    <property type="entry name" value="AP2_ERF DOMAIN-CONTAINING PROTEIN"/>
    <property type="match status" value="1"/>
</dbReference>
<feature type="region of interest" description="Disordered" evidence="1">
    <location>
        <begin position="93"/>
        <end position="120"/>
    </location>
</feature>
<reference evidence="2 3" key="1">
    <citation type="journal article" date="2018" name="Mol. Plant">
        <title>The genome of Artemisia annua provides insight into the evolution of Asteraceae family and artemisinin biosynthesis.</title>
        <authorList>
            <person name="Shen Q."/>
            <person name="Zhang L."/>
            <person name="Liao Z."/>
            <person name="Wang S."/>
            <person name="Yan T."/>
            <person name="Shi P."/>
            <person name="Liu M."/>
            <person name="Fu X."/>
            <person name="Pan Q."/>
            <person name="Wang Y."/>
            <person name="Lv Z."/>
            <person name="Lu X."/>
            <person name="Zhang F."/>
            <person name="Jiang W."/>
            <person name="Ma Y."/>
            <person name="Chen M."/>
            <person name="Hao X."/>
            <person name="Li L."/>
            <person name="Tang Y."/>
            <person name="Lv G."/>
            <person name="Zhou Y."/>
            <person name="Sun X."/>
            <person name="Brodelius P.E."/>
            <person name="Rose J.K.C."/>
            <person name="Tang K."/>
        </authorList>
    </citation>
    <scope>NUCLEOTIDE SEQUENCE [LARGE SCALE GENOMIC DNA]</scope>
    <source>
        <strain evidence="3">cv. Huhao1</strain>
        <tissue evidence="2">Leaf</tissue>
    </source>
</reference>
<comment type="caution">
    <text evidence="2">The sequence shown here is derived from an EMBL/GenBank/DDBJ whole genome shotgun (WGS) entry which is preliminary data.</text>
</comment>
<dbReference type="AlphaFoldDB" id="A0A2U1QK87"/>
<proteinExistence type="predicted"/>
<evidence type="ECO:0000313" key="3">
    <source>
        <dbReference type="Proteomes" id="UP000245207"/>
    </source>
</evidence>
<feature type="compositionally biased region" description="Gly residues" evidence="1">
    <location>
        <begin position="110"/>
        <end position="120"/>
    </location>
</feature>
<dbReference type="Proteomes" id="UP000245207">
    <property type="component" value="Unassembled WGS sequence"/>
</dbReference>
<dbReference type="GO" id="GO:0003700">
    <property type="term" value="F:DNA-binding transcription factor activity"/>
    <property type="evidence" value="ECO:0007669"/>
    <property type="project" value="InterPro"/>
</dbReference>
<evidence type="ECO:0000256" key="1">
    <source>
        <dbReference type="SAM" id="MobiDB-lite"/>
    </source>
</evidence>
<sequence length="120" mass="12504">MAAAAYDVAALALKGTYAILNFPDTIPSNTLPECPTADDIRAAAARAAEARAPTNQSGAGSSSWTGTNPYGQYMDHEDVFGNPNMLSHMAEGMLISPPRDNNNSPPDGGDNSGGGNLWDY</sequence>
<organism evidence="2 3">
    <name type="scientific">Artemisia annua</name>
    <name type="common">Sweet wormwood</name>
    <dbReference type="NCBI Taxonomy" id="35608"/>
    <lineage>
        <taxon>Eukaryota</taxon>
        <taxon>Viridiplantae</taxon>
        <taxon>Streptophyta</taxon>
        <taxon>Embryophyta</taxon>
        <taxon>Tracheophyta</taxon>
        <taxon>Spermatophyta</taxon>
        <taxon>Magnoliopsida</taxon>
        <taxon>eudicotyledons</taxon>
        <taxon>Gunneridae</taxon>
        <taxon>Pentapetalae</taxon>
        <taxon>asterids</taxon>
        <taxon>campanulids</taxon>
        <taxon>Asterales</taxon>
        <taxon>Asteraceae</taxon>
        <taxon>Asteroideae</taxon>
        <taxon>Anthemideae</taxon>
        <taxon>Artemisiinae</taxon>
        <taxon>Artemisia</taxon>
    </lineage>
</organism>
<protein>
    <submittedName>
        <fullName evidence="2">Ethylene-responsive transcription factor 8</fullName>
    </submittedName>
</protein>
<evidence type="ECO:0000313" key="2">
    <source>
        <dbReference type="EMBL" id="PWA98388.1"/>
    </source>
</evidence>
<feature type="compositionally biased region" description="Low complexity" evidence="1">
    <location>
        <begin position="96"/>
        <end position="109"/>
    </location>
</feature>
<dbReference type="EMBL" id="PKPP01000069">
    <property type="protein sequence ID" value="PWA98388.1"/>
    <property type="molecule type" value="Genomic_DNA"/>
</dbReference>
<keyword evidence="3" id="KW-1185">Reference proteome</keyword>